<dbReference type="SUPFAM" id="SSF50494">
    <property type="entry name" value="Trypsin-like serine proteases"/>
    <property type="match status" value="1"/>
</dbReference>
<keyword evidence="6" id="KW-1185">Reference proteome</keyword>
<evidence type="ECO:0000256" key="1">
    <source>
        <dbReference type="ARBA" id="ARBA00022729"/>
    </source>
</evidence>
<evidence type="ECO:0000256" key="3">
    <source>
        <dbReference type="SAM" id="SignalP"/>
    </source>
</evidence>
<feature type="region of interest" description="Disordered" evidence="2">
    <location>
        <begin position="73"/>
        <end position="92"/>
    </location>
</feature>
<name>A0ABR7MRM8_9FIRM</name>
<organism evidence="5 6">
    <name type="scientific">Jutongia hominis</name>
    <dbReference type="NCBI Taxonomy" id="2763664"/>
    <lineage>
        <taxon>Bacteria</taxon>
        <taxon>Bacillati</taxon>
        <taxon>Bacillota</taxon>
        <taxon>Clostridia</taxon>
        <taxon>Lachnospirales</taxon>
        <taxon>Lachnospiraceae</taxon>
        <taxon>Jutongia</taxon>
    </lineage>
</organism>
<gene>
    <name evidence="5" type="ORF">H8700_01830</name>
</gene>
<comment type="caution">
    <text evidence="5">The sequence shown here is derived from an EMBL/GenBank/DDBJ whole genome shotgun (WGS) entry which is preliminary data.</text>
</comment>
<feature type="domain" description="Peptidase S1" evidence="4">
    <location>
        <begin position="155"/>
        <end position="324"/>
    </location>
</feature>
<dbReference type="InterPro" id="IPR043504">
    <property type="entry name" value="Peptidase_S1_PA_chymotrypsin"/>
</dbReference>
<dbReference type="InterPro" id="IPR050966">
    <property type="entry name" value="Glutamyl_endopeptidase"/>
</dbReference>
<dbReference type="PANTHER" id="PTHR15462:SF8">
    <property type="entry name" value="SERINE PROTEASE"/>
    <property type="match status" value="1"/>
</dbReference>
<dbReference type="Gene3D" id="2.40.10.10">
    <property type="entry name" value="Trypsin-like serine proteases"/>
    <property type="match status" value="2"/>
</dbReference>
<dbReference type="InterPro" id="IPR001254">
    <property type="entry name" value="Trypsin_dom"/>
</dbReference>
<feature type="signal peptide" evidence="3">
    <location>
        <begin position="1"/>
        <end position="26"/>
    </location>
</feature>
<evidence type="ECO:0000259" key="4">
    <source>
        <dbReference type="Pfam" id="PF00089"/>
    </source>
</evidence>
<sequence length="355" mass="40012">MKMKKAFSVLMIFVLTIMLIPQDIFACDLKDNCQSLDAGSDAVLAYYDVKTQTETLITEDELQAVVSNAQRKRSVDTAEFEPQSASEPQEQKLLTKKEKQMFDDAKNNTLEYYGESQKSTRAIDNRSLVSNPQADPYYRIAKLYFSETTNAAGTQKAGYMGTGFAIGPNLCATARHCLTDDYGNWSTDFQAFYGYNGYNNTYTHQFTNVSAYIYYPQYITGRSADGKITTDSNYDVAYVIWGERTVEKTGCFGMSSEINNGMSLRKAGYPGNRDDGYRMYEAYGSVTSYTDLRLDCDNIYCSGGQSGSPYFDSDYYVHGVITHTRMPSNQVVSGESSGRRYDYSLIVWLQNNNYV</sequence>
<dbReference type="Pfam" id="PF00089">
    <property type="entry name" value="Trypsin"/>
    <property type="match status" value="1"/>
</dbReference>
<proteinExistence type="predicted"/>
<evidence type="ECO:0000313" key="6">
    <source>
        <dbReference type="Proteomes" id="UP000637513"/>
    </source>
</evidence>
<evidence type="ECO:0000256" key="2">
    <source>
        <dbReference type="SAM" id="MobiDB-lite"/>
    </source>
</evidence>
<keyword evidence="1 3" id="KW-0732">Signal</keyword>
<dbReference type="Proteomes" id="UP000637513">
    <property type="component" value="Unassembled WGS sequence"/>
</dbReference>
<dbReference type="PANTHER" id="PTHR15462">
    <property type="entry name" value="SERINE PROTEASE"/>
    <property type="match status" value="1"/>
</dbReference>
<protein>
    <submittedName>
        <fullName evidence="5">Trypsin-like serine protease</fullName>
    </submittedName>
</protein>
<dbReference type="RefSeq" id="WP_249302630.1">
    <property type="nucleotide sequence ID" value="NZ_JACRSW010000007.1"/>
</dbReference>
<reference evidence="5 6" key="1">
    <citation type="submission" date="2020-08" db="EMBL/GenBank/DDBJ databases">
        <title>Genome public.</title>
        <authorList>
            <person name="Liu C."/>
            <person name="Sun Q."/>
        </authorList>
    </citation>
    <scope>NUCLEOTIDE SEQUENCE [LARGE SCALE GENOMIC DNA]</scope>
    <source>
        <strain evidence="5 6">BX3</strain>
    </source>
</reference>
<dbReference type="EMBL" id="JACRSW010000007">
    <property type="protein sequence ID" value="MBC8556454.1"/>
    <property type="molecule type" value="Genomic_DNA"/>
</dbReference>
<accession>A0ABR7MRM8</accession>
<feature type="chain" id="PRO_5045950676" evidence="3">
    <location>
        <begin position="27"/>
        <end position="355"/>
    </location>
</feature>
<dbReference type="InterPro" id="IPR009003">
    <property type="entry name" value="Peptidase_S1_PA"/>
</dbReference>
<evidence type="ECO:0000313" key="5">
    <source>
        <dbReference type="EMBL" id="MBC8556454.1"/>
    </source>
</evidence>